<dbReference type="GO" id="GO:0008168">
    <property type="term" value="F:methyltransferase activity"/>
    <property type="evidence" value="ECO:0007669"/>
    <property type="project" value="InterPro"/>
</dbReference>
<dbReference type="InterPro" id="IPR042086">
    <property type="entry name" value="MeTrfase_capping"/>
</dbReference>
<dbReference type="Gene3D" id="1.10.1200.270">
    <property type="entry name" value="Methyltransferase, alpha-helical capping domain"/>
    <property type="match status" value="1"/>
</dbReference>
<organism evidence="3 4">
    <name type="scientific">Asparagus officinalis</name>
    <name type="common">Garden asparagus</name>
    <dbReference type="NCBI Taxonomy" id="4686"/>
    <lineage>
        <taxon>Eukaryota</taxon>
        <taxon>Viridiplantae</taxon>
        <taxon>Streptophyta</taxon>
        <taxon>Embryophyta</taxon>
        <taxon>Tracheophyta</taxon>
        <taxon>Spermatophyta</taxon>
        <taxon>Magnoliopsida</taxon>
        <taxon>Liliopsida</taxon>
        <taxon>Asparagales</taxon>
        <taxon>Asparagaceae</taxon>
        <taxon>Asparagoideae</taxon>
        <taxon>Asparagus</taxon>
    </lineage>
</organism>
<protein>
    <submittedName>
        <fullName evidence="3">Uncharacterized protein</fullName>
    </submittedName>
</protein>
<evidence type="ECO:0000256" key="2">
    <source>
        <dbReference type="ARBA" id="ARBA00022842"/>
    </source>
</evidence>
<accession>A0A5P1EVN2</accession>
<sequence length="372" mass="41348">MEVAKILHMVGGVGETSYALNSTLQKKAMHIAKPIVQQSISQLYCKLQPTESLTIADLGCSCGPTTFITISEIMDEIYEVCHRLSCQVPELTFFLNDLPGNDFNSIFKYLPTYDKMVKKEKGSKYAPYYVVGVPGSFYGRLLPKESIHFVHSSYSLHWLSQVPRGLEDDSGALVNRGNIYIDDTSPPAVIKSYVAQFKQDFSTFLSLRSKEIVSGGQMVITALGRSDIDPLGGEVNCLNGLLAKALNSLVSEGVVDKEKVDAFDLPLYAPAIEEVKELVQNEGSFEFYQAKVFELNWDPFDDQMDDFVADSFVSGENAMKTIRAVMEPMLANHFGGAVMDALFSRYAMNVAEHLKKEKTKYVNFTVALTKRG</sequence>
<reference evidence="4" key="1">
    <citation type="journal article" date="2017" name="Nat. Commun.">
        <title>The asparagus genome sheds light on the origin and evolution of a young Y chromosome.</title>
        <authorList>
            <person name="Harkess A."/>
            <person name="Zhou J."/>
            <person name="Xu C."/>
            <person name="Bowers J.E."/>
            <person name="Van der Hulst R."/>
            <person name="Ayyampalayam S."/>
            <person name="Mercati F."/>
            <person name="Riccardi P."/>
            <person name="McKain M.R."/>
            <person name="Kakrana A."/>
            <person name="Tang H."/>
            <person name="Ray J."/>
            <person name="Groenendijk J."/>
            <person name="Arikit S."/>
            <person name="Mathioni S.M."/>
            <person name="Nakano M."/>
            <person name="Shan H."/>
            <person name="Telgmann-Rauber A."/>
            <person name="Kanno A."/>
            <person name="Yue Z."/>
            <person name="Chen H."/>
            <person name="Li W."/>
            <person name="Chen Y."/>
            <person name="Xu X."/>
            <person name="Zhang Y."/>
            <person name="Luo S."/>
            <person name="Chen H."/>
            <person name="Gao J."/>
            <person name="Mao Z."/>
            <person name="Pires J.C."/>
            <person name="Luo M."/>
            <person name="Kudrna D."/>
            <person name="Wing R.A."/>
            <person name="Meyers B.C."/>
            <person name="Yi K."/>
            <person name="Kong H."/>
            <person name="Lavrijsen P."/>
            <person name="Sunseri F."/>
            <person name="Falavigna A."/>
            <person name="Ye Y."/>
            <person name="Leebens-Mack J.H."/>
            <person name="Chen G."/>
        </authorList>
    </citation>
    <scope>NUCLEOTIDE SEQUENCE [LARGE SCALE GENOMIC DNA]</scope>
    <source>
        <strain evidence="4">cv. DH0086</strain>
    </source>
</reference>
<gene>
    <name evidence="3" type="ORF">A4U43_C05F30090</name>
</gene>
<dbReference type="SUPFAM" id="SSF53335">
    <property type="entry name" value="S-adenosyl-L-methionine-dependent methyltransferases"/>
    <property type="match status" value="1"/>
</dbReference>
<dbReference type="Pfam" id="PF03492">
    <property type="entry name" value="Methyltransf_7"/>
    <property type="match status" value="1"/>
</dbReference>
<dbReference type="Proteomes" id="UP000243459">
    <property type="component" value="Chromosome 5"/>
</dbReference>
<dbReference type="OrthoDB" id="638608at2759"/>
<dbReference type="EMBL" id="CM007385">
    <property type="protein sequence ID" value="ONK70086.1"/>
    <property type="molecule type" value="Genomic_DNA"/>
</dbReference>
<evidence type="ECO:0000313" key="3">
    <source>
        <dbReference type="EMBL" id="ONK70086.1"/>
    </source>
</evidence>
<dbReference type="OMA" id="MEMEMNE"/>
<evidence type="ECO:0000313" key="4">
    <source>
        <dbReference type="Proteomes" id="UP000243459"/>
    </source>
</evidence>
<dbReference type="GO" id="GO:0046872">
    <property type="term" value="F:metal ion binding"/>
    <property type="evidence" value="ECO:0007669"/>
    <property type="project" value="UniProtKB-KW"/>
</dbReference>
<dbReference type="AlphaFoldDB" id="A0A5P1EVN2"/>
<dbReference type="Gene3D" id="3.40.50.150">
    <property type="entry name" value="Vaccinia Virus protein VP39"/>
    <property type="match status" value="1"/>
</dbReference>
<dbReference type="PANTHER" id="PTHR31009">
    <property type="entry name" value="S-ADENOSYL-L-METHIONINE:CARBOXYL METHYLTRANSFERASE FAMILY PROTEIN"/>
    <property type="match status" value="1"/>
</dbReference>
<dbReference type="InterPro" id="IPR005299">
    <property type="entry name" value="MeTrfase_7"/>
</dbReference>
<keyword evidence="2" id="KW-0460">Magnesium</keyword>
<keyword evidence="4" id="KW-1185">Reference proteome</keyword>
<dbReference type="Gramene" id="ONK70086">
    <property type="protein sequence ID" value="ONK70086"/>
    <property type="gene ID" value="A4U43_C05F30090"/>
</dbReference>
<evidence type="ECO:0000256" key="1">
    <source>
        <dbReference type="ARBA" id="ARBA00022723"/>
    </source>
</evidence>
<dbReference type="InterPro" id="IPR029063">
    <property type="entry name" value="SAM-dependent_MTases_sf"/>
</dbReference>
<proteinExistence type="predicted"/>
<name>A0A5P1EVN2_ASPOF</name>
<keyword evidence="1" id="KW-0479">Metal-binding</keyword>